<dbReference type="Pfam" id="PF09411">
    <property type="entry name" value="PagL"/>
    <property type="match status" value="1"/>
</dbReference>
<proteinExistence type="predicted"/>
<dbReference type="InterPro" id="IPR018550">
    <property type="entry name" value="Lipid-A_deacylase-rel"/>
</dbReference>
<organism evidence="1 2">
    <name type="scientific">Sphaerotilus microaerophilus</name>
    <dbReference type="NCBI Taxonomy" id="2914710"/>
    <lineage>
        <taxon>Bacteria</taxon>
        <taxon>Pseudomonadati</taxon>
        <taxon>Pseudomonadota</taxon>
        <taxon>Betaproteobacteria</taxon>
        <taxon>Burkholderiales</taxon>
        <taxon>Sphaerotilaceae</taxon>
        <taxon>Sphaerotilus</taxon>
    </lineage>
</organism>
<dbReference type="EMBL" id="AP025730">
    <property type="protein sequence ID" value="BDI07385.1"/>
    <property type="molecule type" value="Genomic_DNA"/>
</dbReference>
<name>A0ABN6PQ92_9BURK</name>
<evidence type="ECO:0008006" key="3">
    <source>
        <dbReference type="Google" id="ProtNLM"/>
    </source>
</evidence>
<dbReference type="Proteomes" id="UP001057498">
    <property type="component" value="Chromosome"/>
</dbReference>
<dbReference type="Gene3D" id="2.40.160.20">
    <property type="match status" value="1"/>
</dbReference>
<accession>A0ABN6PQ92</accession>
<sequence length="99" mass="11207">MAQIGLTPVRRWWPGGSNPATGTHLEGGIGLNLIMPVCRSADRRFSTWFNFGDHLAWGCTFGAGRQHDVSLRFEHFSNASIRKPNPGENFVQLRHAWRF</sequence>
<evidence type="ECO:0000313" key="1">
    <source>
        <dbReference type="EMBL" id="BDI07385.1"/>
    </source>
</evidence>
<reference evidence="1" key="1">
    <citation type="submission" date="2022-04" db="EMBL/GenBank/DDBJ databases">
        <title>Whole genome sequence of Sphaerotilus sp. FB-5.</title>
        <authorList>
            <person name="Takeda M."/>
            <person name="Narihara S."/>
            <person name="Akimoto M."/>
            <person name="Akimoto R."/>
            <person name="Nishiyashiki S."/>
            <person name="Murakami T."/>
        </authorList>
    </citation>
    <scope>NUCLEOTIDE SEQUENCE</scope>
    <source>
        <strain evidence="1">FB-5</strain>
    </source>
</reference>
<dbReference type="RefSeq" id="WP_251970582.1">
    <property type="nucleotide sequence ID" value="NZ_AP025730.1"/>
</dbReference>
<gene>
    <name evidence="1" type="ORF">CATMQ487_43550</name>
</gene>
<keyword evidence="2" id="KW-1185">Reference proteome</keyword>
<protein>
    <recommendedName>
        <fullName evidence="3">Acyloxyacyl hydrolase</fullName>
    </recommendedName>
</protein>
<evidence type="ECO:0000313" key="2">
    <source>
        <dbReference type="Proteomes" id="UP001057498"/>
    </source>
</evidence>